<protein>
    <submittedName>
        <fullName evidence="1">Uncharacterized protein</fullName>
    </submittedName>
</protein>
<gene>
    <name evidence="1" type="ordered locus">SpiGrapes_1220</name>
</gene>
<dbReference type="KEGG" id="sgp:SpiGrapes_1220"/>
<reference evidence="1 2" key="1">
    <citation type="submission" date="2011-11" db="EMBL/GenBank/DDBJ databases">
        <title>Complete sequence of Spirochaeta sp. grapes.</title>
        <authorList>
            <consortium name="US DOE Joint Genome Institute"/>
            <person name="Lucas S."/>
            <person name="Han J."/>
            <person name="Lapidus A."/>
            <person name="Cheng J.-F."/>
            <person name="Goodwin L."/>
            <person name="Pitluck S."/>
            <person name="Peters L."/>
            <person name="Ovchinnikova G."/>
            <person name="Munk A.C."/>
            <person name="Detter J.C."/>
            <person name="Han C."/>
            <person name="Tapia R."/>
            <person name="Land M."/>
            <person name="Hauser L."/>
            <person name="Kyrpides N."/>
            <person name="Ivanova N."/>
            <person name="Pagani I."/>
            <person name="Ritalahtilisa K."/>
            <person name="Loeffler F."/>
            <person name="Woyke T."/>
        </authorList>
    </citation>
    <scope>NUCLEOTIDE SEQUENCE [LARGE SCALE GENOMIC DNA]</scope>
    <source>
        <strain evidence="2">ATCC BAA-1885 / DSM 22778 / Grapes</strain>
    </source>
</reference>
<evidence type="ECO:0000313" key="1">
    <source>
        <dbReference type="EMBL" id="AEV29037.1"/>
    </source>
</evidence>
<proteinExistence type="predicted"/>
<name>G8QT70_SPHPG</name>
<evidence type="ECO:0000313" key="2">
    <source>
        <dbReference type="Proteomes" id="UP000005632"/>
    </source>
</evidence>
<dbReference type="AlphaFoldDB" id="G8QT70"/>
<dbReference type="Proteomes" id="UP000005632">
    <property type="component" value="Chromosome"/>
</dbReference>
<accession>G8QT70</accession>
<organism evidence="1 2">
    <name type="scientific">Sphaerochaeta pleomorpha (strain ATCC BAA-1885 / DSM 22778 / Grapes)</name>
    <dbReference type="NCBI Taxonomy" id="158190"/>
    <lineage>
        <taxon>Bacteria</taxon>
        <taxon>Pseudomonadati</taxon>
        <taxon>Spirochaetota</taxon>
        <taxon>Spirochaetia</taxon>
        <taxon>Spirochaetales</taxon>
        <taxon>Sphaerochaetaceae</taxon>
        <taxon>Sphaerochaeta</taxon>
    </lineage>
</organism>
<dbReference type="EMBL" id="CP003155">
    <property type="protein sequence ID" value="AEV29037.1"/>
    <property type="molecule type" value="Genomic_DNA"/>
</dbReference>
<dbReference type="HOGENOM" id="CLU_2304225_0_0_12"/>
<keyword evidence="2" id="KW-1185">Reference proteome</keyword>
<dbReference type="RefSeq" id="WP_014269886.1">
    <property type="nucleotide sequence ID" value="NC_016633.1"/>
</dbReference>
<sequence>MNNLEWYSKIKEFCLLSQTCELCPYFCLQENHVQGNKTAHCFKDRESLEALSEWLAQPCNETESVQGQECDNNQWLKDLINKQFEEDETDEDFFLEEMLH</sequence>
<dbReference type="OrthoDB" id="9952978at2"/>